<feature type="region of interest" description="Disordered" evidence="1">
    <location>
        <begin position="1"/>
        <end position="42"/>
    </location>
</feature>
<evidence type="ECO:0000313" key="3">
    <source>
        <dbReference type="Proteomes" id="UP000807504"/>
    </source>
</evidence>
<protein>
    <submittedName>
        <fullName evidence="2">Uncharacterized protein</fullName>
    </submittedName>
</protein>
<dbReference type="AlphaFoldDB" id="A0A8T0F3N8"/>
<keyword evidence="3" id="KW-1185">Reference proteome</keyword>
<dbReference type="EMBL" id="JABXBU010001627">
    <property type="protein sequence ID" value="KAF8784040.1"/>
    <property type="molecule type" value="Genomic_DNA"/>
</dbReference>
<evidence type="ECO:0000256" key="1">
    <source>
        <dbReference type="SAM" id="MobiDB-lite"/>
    </source>
</evidence>
<sequence length="199" mass="20721">MHCNLHDCVPKGSQSEKNCGDSLEGQGRSVKRGSASGSRDKGGGNFTKAGGCYRIVLGRVAPTNKFGCEKNAVDNLVSKVISYLGTTTQGLEGGRMQGKGAGKATDLAACLGEGEAGWARARGAHVHGKEVGGGRGVDRNENRVAGEGGRRLGGWWPKQRRVRAGEGAAGFQQGPRDQISEVGRTKQGQRLGSSCGKNI</sequence>
<feature type="compositionally biased region" description="Basic and acidic residues" evidence="1">
    <location>
        <begin position="129"/>
        <end position="150"/>
    </location>
</feature>
<proteinExistence type="predicted"/>
<feature type="region of interest" description="Disordered" evidence="1">
    <location>
        <begin position="129"/>
        <end position="199"/>
    </location>
</feature>
<reference evidence="2" key="2">
    <citation type="submission" date="2020-06" db="EMBL/GenBank/DDBJ databases">
        <authorList>
            <person name="Sheffer M."/>
        </authorList>
    </citation>
    <scope>NUCLEOTIDE SEQUENCE</scope>
</reference>
<organism evidence="2 3">
    <name type="scientific">Argiope bruennichi</name>
    <name type="common">Wasp spider</name>
    <name type="synonym">Aranea bruennichi</name>
    <dbReference type="NCBI Taxonomy" id="94029"/>
    <lineage>
        <taxon>Eukaryota</taxon>
        <taxon>Metazoa</taxon>
        <taxon>Ecdysozoa</taxon>
        <taxon>Arthropoda</taxon>
        <taxon>Chelicerata</taxon>
        <taxon>Arachnida</taxon>
        <taxon>Araneae</taxon>
        <taxon>Araneomorphae</taxon>
        <taxon>Entelegynae</taxon>
        <taxon>Araneoidea</taxon>
        <taxon>Araneidae</taxon>
        <taxon>Argiope</taxon>
    </lineage>
</organism>
<reference evidence="2" key="1">
    <citation type="journal article" date="2020" name="bioRxiv">
        <title>Chromosome-level reference genome of the European wasp spider Argiope bruennichi: a resource for studies on range expansion and evolutionary adaptation.</title>
        <authorList>
            <person name="Sheffer M.M."/>
            <person name="Hoppe A."/>
            <person name="Krehenwinkel H."/>
            <person name="Uhl G."/>
            <person name="Kuss A.W."/>
            <person name="Jensen L."/>
            <person name="Jensen C."/>
            <person name="Gillespie R.G."/>
            <person name="Hoff K.J."/>
            <person name="Prost S."/>
        </authorList>
    </citation>
    <scope>NUCLEOTIDE SEQUENCE</scope>
</reference>
<comment type="caution">
    <text evidence="2">The sequence shown here is derived from an EMBL/GenBank/DDBJ whole genome shotgun (WGS) entry which is preliminary data.</text>
</comment>
<name>A0A8T0F3N8_ARGBR</name>
<evidence type="ECO:0000313" key="2">
    <source>
        <dbReference type="EMBL" id="KAF8784040.1"/>
    </source>
</evidence>
<feature type="compositionally biased region" description="Polar residues" evidence="1">
    <location>
        <begin position="186"/>
        <end position="199"/>
    </location>
</feature>
<accession>A0A8T0F3N8</accession>
<dbReference type="Proteomes" id="UP000807504">
    <property type="component" value="Unassembled WGS sequence"/>
</dbReference>
<gene>
    <name evidence="2" type="ORF">HNY73_011730</name>
</gene>